<evidence type="ECO:0000256" key="13">
    <source>
        <dbReference type="ARBA" id="ARBA00034005"/>
    </source>
</evidence>
<dbReference type="HAMAP" id="MF_01588">
    <property type="entry name" value="DNA_ligase_A"/>
    <property type="match status" value="1"/>
</dbReference>
<keyword evidence="10" id="KW-0460">Magnesium</keyword>
<keyword evidence="11 15" id="KW-0520">NAD</keyword>
<dbReference type="SMART" id="SM00532">
    <property type="entry name" value="LIGANc"/>
    <property type="match status" value="1"/>
</dbReference>
<dbReference type="InterPro" id="IPR013839">
    <property type="entry name" value="DNAligase_adenylation"/>
</dbReference>
<evidence type="ECO:0000256" key="15">
    <source>
        <dbReference type="RuleBase" id="RU000618"/>
    </source>
</evidence>
<comment type="catalytic activity">
    <reaction evidence="13 15">
        <text>NAD(+) + (deoxyribonucleotide)n-3'-hydroxyl + 5'-phospho-(deoxyribonucleotide)m = (deoxyribonucleotide)n+m + AMP + beta-nicotinamide D-nucleotide.</text>
        <dbReference type="EC" id="6.5.1.2"/>
    </reaction>
</comment>
<dbReference type="Pfam" id="PF12826">
    <property type="entry name" value="HHH_2"/>
    <property type="match status" value="1"/>
</dbReference>
<dbReference type="InterPro" id="IPR012340">
    <property type="entry name" value="NA-bd_OB-fold"/>
</dbReference>
<evidence type="ECO:0000256" key="6">
    <source>
        <dbReference type="ARBA" id="ARBA00022705"/>
    </source>
</evidence>
<dbReference type="Gene3D" id="1.10.287.610">
    <property type="entry name" value="Helix hairpin bin"/>
    <property type="match status" value="1"/>
</dbReference>
<dbReference type="GO" id="GO:0006281">
    <property type="term" value="P:DNA repair"/>
    <property type="evidence" value="ECO:0007669"/>
    <property type="project" value="UniProtKB-KW"/>
</dbReference>
<dbReference type="SUPFAM" id="SSF50249">
    <property type="entry name" value="Nucleic acid-binding proteins"/>
    <property type="match status" value="1"/>
</dbReference>
<dbReference type="FunFam" id="1.10.150.20:FF:000007">
    <property type="entry name" value="DNA ligase"/>
    <property type="match status" value="1"/>
</dbReference>
<evidence type="ECO:0000256" key="8">
    <source>
        <dbReference type="ARBA" id="ARBA00022763"/>
    </source>
</evidence>
<comment type="similarity">
    <text evidence="14">Belongs to the NAD-dependent DNA ligase family. LigA subfamily.</text>
</comment>
<dbReference type="Pfam" id="PF03120">
    <property type="entry name" value="OB_DNA_ligase"/>
    <property type="match status" value="1"/>
</dbReference>
<dbReference type="SUPFAM" id="SSF47781">
    <property type="entry name" value="RuvA domain 2-like"/>
    <property type="match status" value="1"/>
</dbReference>
<dbReference type="AlphaFoldDB" id="A0AAJ1AIE2"/>
<proteinExistence type="inferred from homology"/>
<reference evidence="17 18" key="1">
    <citation type="journal article" date="2021" name="bioRxiv">
        <title>Unraveling nitrogen, sulfur and carbon metabolic pathways and microbial community transcriptional responses to substrate deprivation and toxicity stresses in a bioreactor mimicking anoxic brackish coastal sediment conditions.</title>
        <authorList>
            <person name="Martins P.D."/>
            <person name="Echeveste M.J."/>
            <person name="Arshad A."/>
            <person name="Kurth J."/>
            <person name="Ouboter H."/>
            <person name="Jetten M.S.M."/>
            <person name="Welte C.U."/>
        </authorList>
    </citation>
    <scope>NUCLEOTIDE SEQUENCE [LARGE SCALE GENOMIC DNA]</scope>
    <source>
        <strain evidence="17">MAG_38</strain>
    </source>
</reference>
<keyword evidence="7" id="KW-0479">Metal-binding</keyword>
<dbReference type="PROSITE" id="PS01055">
    <property type="entry name" value="DNA_LIGASE_N1"/>
    <property type="match status" value="1"/>
</dbReference>
<dbReference type="InterPro" id="IPR004150">
    <property type="entry name" value="NAD_DNA_ligase_OB"/>
</dbReference>
<dbReference type="NCBIfam" id="TIGR00575">
    <property type="entry name" value="dnlj"/>
    <property type="match status" value="1"/>
</dbReference>
<dbReference type="PROSITE" id="PS01056">
    <property type="entry name" value="DNA_LIGASE_N2"/>
    <property type="match status" value="1"/>
</dbReference>
<feature type="non-terminal residue" evidence="17">
    <location>
        <position position="564"/>
    </location>
</feature>
<dbReference type="FunFam" id="2.40.50.140:FF:000012">
    <property type="entry name" value="DNA ligase"/>
    <property type="match status" value="1"/>
</dbReference>
<evidence type="ECO:0000256" key="5">
    <source>
        <dbReference type="ARBA" id="ARBA00022598"/>
    </source>
</evidence>
<evidence type="ECO:0000313" key="18">
    <source>
        <dbReference type="Proteomes" id="UP001197609"/>
    </source>
</evidence>
<dbReference type="PIRSF" id="PIRSF001604">
    <property type="entry name" value="LigA"/>
    <property type="match status" value="1"/>
</dbReference>
<dbReference type="Gene3D" id="6.20.10.30">
    <property type="match status" value="1"/>
</dbReference>
<dbReference type="NCBIfam" id="NF005932">
    <property type="entry name" value="PRK07956.1"/>
    <property type="match status" value="1"/>
</dbReference>
<gene>
    <name evidence="17" type="primary">ligA</name>
    <name evidence="17" type="ORF">K8G79_09185</name>
</gene>
<dbReference type="Gene3D" id="2.40.50.140">
    <property type="entry name" value="Nucleic acid-binding proteins"/>
    <property type="match status" value="1"/>
</dbReference>
<dbReference type="GO" id="GO:0003911">
    <property type="term" value="F:DNA ligase (NAD+) activity"/>
    <property type="evidence" value="ECO:0007669"/>
    <property type="project" value="UniProtKB-EC"/>
</dbReference>
<dbReference type="CDD" id="cd00114">
    <property type="entry name" value="LIGANc"/>
    <property type="match status" value="1"/>
</dbReference>
<comment type="cofactor">
    <cofactor evidence="1">
        <name>Mg(2+)</name>
        <dbReference type="ChEBI" id="CHEBI:18420"/>
    </cofactor>
</comment>
<name>A0AAJ1AIE2_9BACT</name>
<evidence type="ECO:0000313" key="17">
    <source>
        <dbReference type="EMBL" id="MBZ0160293.1"/>
    </source>
</evidence>
<dbReference type="PANTHER" id="PTHR23389">
    <property type="entry name" value="CHROMOSOME TRANSMISSION FIDELITY FACTOR 18"/>
    <property type="match status" value="1"/>
</dbReference>
<evidence type="ECO:0000256" key="7">
    <source>
        <dbReference type="ARBA" id="ARBA00022723"/>
    </source>
</evidence>
<accession>A0AAJ1AIE2</accession>
<keyword evidence="9" id="KW-0862">Zinc</keyword>
<keyword evidence="6 15" id="KW-0235">DNA replication</keyword>
<dbReference type="InterPro" id="IPR001679">
    <property type="entry name" value="DNA_ligase"/>
</dbReference>
<evidence type="ECO:0000256" key="1">
    <source>
        <dbReference type="ARBA" id="ARBA00001946"/>
    </source>
</evidence>
<dbReference type="FunFam" id="1.10.287.610:FF:000002">
    <property type="entry name" value="DNA ligase"/>
    <property type="match status" value="1"/>
</dbReference>
<dbReference type="EMBL" id="JAIOIU010000112">
    <property type="protein sequence ID" value="MBZ0160293.1"/>
    <property type="molecule type" value="Genomic_DNA"/>
</dbReference>
<evidence type="ECO:0000259" key="16">
    <source>
        <dbReference type="SMART" id="SM00532"/>
    </source>
</evidence>
<dbReference type="GO" id="GO:0006260">
    <property type="term" value="P:DNA replication"/>
    <property type="evidence" value="ECO:0007669"/>
    <property type="project" value="UniProtKB-KW"/>
</dbReference>
<keyword evidence="8 15" id="KW-0227">DNA damage</keyword>
<dbReference type="EC" id="6.5.1.2" evidence="3 15"/>
<dbReference type="Pfam" id="PF03119">
    <property type="entry name" value="DNA_ligase_ZBD"/>
    <property type="match status" value="1"/>
</dbReference>
<dbReference type="Pfam" id="PF01653">
    <property type="entry name" value="DNA_ligase_aden"/>
    <property type="match status" value="1"/>
</dbReference>
<dbReference type="InterPro" id="IPR041663">
    <property type="entry name" value="DisA/LigA_HHH"/>
</dbReference>
<dbReference type="Pfam" id="PF22745">
    <property type="entry name" value="Nlig-Ia"/>
    <property type="match status" value="1"/>
</dbReference>
<dbReference type="SUPFAM" id="SSF56091">
    <property type="entry name" value="DNA ligase/mRNA capping enzyme, catalytic domain"/>
    <property type="match status" value="1"/>
</dbReference>
<evidence type="ECO:0000256" key="9">
    <source>
        <dbReference type="ARBA" id="ARBA00022833"/>
    </source>
</evidence>
<evidence type="ECO:0000256" key="11">
    <source>
        <dbReference type="ARBA" id="ARBA00023027"/>
    </source>
</evidence>
<dbReference type="Proteomes" id="UP001197609">
    <property type="component" value="Unassembled WGS sequence"/>
</dbReference>
<evidence type="ECO:0000256" key="12">
    <source>
        <dbReference type="ARBA" id="ARBA00023204"/>
    </source>
</evidence>
<dbReference type="Pfam" id="PF14520">
    <property type="entry name" value="HHH_5"/>
    <property type="match status" value="1"/>
</dbReference>
<dbReference type="InterPro" id="IPR010994">
    <property type="entry name" value="RuvA_2-like"/>
</dbReference>
<evidence type="ECO:0000256" key="4">
    <source>
        <dbReference type="ARBA" id="ARBA00013308"/>
    </source>
</evidence>
<dbReference type="InterPro" id="IPR004149">
    <property type="entry name" value="Znf_DNAligase_C4"/>
</dbReference>
<dbReference type="GO" id="GO:0046872">
    <property type="term" value="F:metal ion binding"/>
    <property type="evidence" value="ECO:0007669"/>
    <property type="project" value="UniProtKB-KW"/>
</dbReference>
<comment type="caution">
    <text evidence="17">The sequence shown here is derived from an EMBL/GenBank/DDBJ whole genome shotgun (WGS) entry which is preliminary data.</text>
</comment>
<dbReference type="PANTHER" id="PTHR23389:SF9">
    <property type="entry name" value="DNA LIGASE"/>
    <property type="match status" value="1"/>
</dbReference>
<organism evidence="17 18">
    <name type="scientific">Candidatus Methylomirabilis tolerans</name>
    <dbReference type="NCBI Taxonomy" id="3123416"/>
    <lineage>
        <taxon>Bacteria</taxon>
        <taxon>Candidatus Methylomirabilota</taxon>
        <taxon>Candidatus Methylomirabilia</taxon>
        <taxon>Candidatus Methylomirabilales</taxon>
        <taxon>Candidatus Methylomirabilaceae</taxon>
        <taxon>Candidatus Methylomirabilis</taxon>
    </lineage>
</organism>
<evidence type="ECO:0000256" key="3">
    <source>
        <dbReference type="ARBA" id="ARBA00012722"/>
    </source>
</evidence>
<comment type="function">
    <text evidence="2">DNA ligase that catalyzes the formation of phosphodiester linkages between 5'-phosphoryl and 3'-hydroxyl groups in double-stranded DNA using NAD as a coenzyme and as the energy source for the reaction. It is essential for DNA replication and repair of damaged DNA.</text>
</comment>
<sequence>MSGISILRAQVDDLRQLIRRHEYLYYVLDRPEITDAEFDTLYQRLQALETQHPELLTPDSPTQRVGGRPVEGFASVQHKAAMLSLDNAYNAEELREFEARIKRALPGEQFTYVVEPKVDGLGVALLYERGRLVRGATRGDGRYGEDVTHNLMTVRGIPRYLHGPLAACAALEVRGEIFIWRQAFEKLNRELEAEGEEPFANPRNAAAGSVRQKDPRITEVRRLDIFIYGVSYAEPDPFTEHWQTMGQLLEAGFLLDPKDRKNTLERYRRHCADIDGAIQAYLDIEAARDEIGCDCDGVVVKIDAIEQQRRLGSTTHHPRWAVAYKFPARQATSIIRKISVNVGRTGALTPTALLDPVEIAGATISRATLHNADEIERLDVREGDTVLIERAGDVIPHILRVIQEKRPPDSTPFRFPSQCPVCNAQAFRPEGEVVSRCTNSACLARLKESLLHFGARRAMDIEHLGEAIVEQLVDRTLVREFADLYRLDVATLAELERLAQKSATNLYNAIQGSKGRGLSRLLFALGIRYVGEHVAAILAQHYGSMDRLEQAPEEELAEIYGIGP</sequence>
<dbReference type="GO" id="GO:0005829">
    <property type="term" value="C:cytosol"/>
    <property type="evidence" value="ECO:0007669"/>
    <property type="project" value="TreeGrafter"/>
</dbReference>
<protein>
    <recommendedName>
        <fullName evidence="4 15">DNA ligase</fullName>
        <ecNumber evidence="3 15">6.5.1.2</ecNumber>
    </recommendedName>
</protein>
<dbReference type="InterPro" id="IPR013840">
    <property type="entry name" value="DNAligase_N"/>
</dbReference>
<feature type="domain" description="NAD-dependent DNA ligase N-terminal" evidence="16">
    <location>
        <begin position="6"/>
        <end position="458"/>
    </location>
</feature>
<evidence type="ECO:0000256" key="14">
    <source>
        <dbReference type="ARBA" id="ARBA00060881"/>
    </source>
</evidence>
<evidence type="ECO:0000256" key="10">
    <source>
        <dbReference type="ARBA" id="ARBA00022842"/>
    </source>
</evidence>
<dbReference type="Gene3D" id="3.30.470.30">
    <property type="entry name" value="DNA ligase/mRNA capping enzyme"/>
    <property type="match status" value="1"/>
</dbReference>
<keyword evidence="5 15" id="KW-0436">Ligase</keyword>
<evidence type="ECO:0000256" key="2">
    <source>
        <dbReference type="ARBA" id="ARBA00004067"/>
    </source>
</evidence>
<keyword evidence="12 15" id="KW-0234">DNA repair</keyword>
<dbReference type="InterPro" id="IPR033136">
    <property type="entry name" value="DNA_ligase_CS"/>
</dbReference>
<dbReference type="Gene3D" id="1.10.150.20">
    <property type="entry name" value="5' to 3' exonuclease, C-terminal subdomain"/>
    <property type="match status" value="2"/>
</dbReference>
<dbReference type="InterPro" id="IPR018239">
    <property type="entry name" value="DNA_ligase_AS"/>
</dbReference>